<dbReference type="SUPFAM" id="SSF53448">
    <property type="entry name" value="Nucleotide-diphospho-sugar transferases"/>
    <property type="match status" value="1"/>
</dbReference>
<evidence type="ECO:0000259" key="1">
    <source>
        <dbReference type="Pfam" id="PF00535"/>
    </source>
</evidence>
<dbReference type="AlphaFoldDB" id="A0A1G8HWK6"/>
<accession>A0A1G8HWK6</accession>
<keyword evidence="3" id="KW-1185">Reference proteome</keyword>
<dbReference type="Proteomes" id="UP000198894">
    <property type="component" value="Unassembled WGS sequence"/>
</dbReference>
<protein>
    <submittedName>
        <fullName evidence="2">Glycosyltransferase, GT2 family</fullName>
    </submittedName>
</protein>
<organism evidence="2 3">
    <name type="scientific">Mesorhizobium muleiense</name>
    <dbReference type="NCBI Taxonomy" id="1004279"/>
    <lineage>
        <taxon>Bacteria</taxon>
        <taxon>Pseudomonadati</taxon>
        <taxon>Pseudomonadota</taxon>
        <taxon>Alphaproteobacteria</taxon>
        <taxon>Hyphomicrobiales</taxon>
        <taxon>Phyllobacteriaceae</taxon>
        <taxon>Mesorhizobium</taxon>
    </lineage>
</organism>
<dbReference type="Gene3D" id="3.90.550.10">
    <property type="entry name" value="Spore Coat Polysaccharide Biosynthesis Protein SpsA, Chain A"/>
    <property type="match status" value="1"/>
</dbReference>
<dbReference type="InterPro" id="IPR029044">
    <property type="entry name" value="Nucleotide-diphossugar_trans"/>
</dbReference>
<reference evidence="3" key="1">
    <citation type="submission" date="2016-10" db="EMBL/GenBank/DDBJ databases">
        <authorList>
            <person name="Varghese N."/>
            <person name="Submissions S."/>
        </authorList>
    </citation>
    <scope>NUCLEOTIDE SEQUENCE [LARGE SCALE GENOMIC DNA]</scope>
    <source>
        <strain evidence="3">CGMCC 1.11022</strain>
    </source>
</reference>
<dbReference type="CDD" id="cd00761">
    <property type="entry name" value="Glyco_tranf_GTA_type"/>
    <property type="match status" value="1"/>
</dbReference>
<dbReference type="GO" id="GO:0016740">
    <property type="term" value="F:transferase activity"/>
    <property type="evidence" value="ECO:0007669"/>
    <property type="project" value="UniProtKB-KW"/>
</dbReference>
<keyword evidence="2" id="KW-0808">Transferase</keyword>
<dbReference type="Pfam" id="PF00535">
    <property type="entry name" value="Glycos_transf_2"/>
    <property type="match status" value="1"/>
</dbReference>
<name>A0A1G8HWK6_9HYPH</name>
<proteinExistence type="predicted"/>
<feature type="domain" description="Glycosyltransferase 2-like" evidence="1">
    <location>
        <begin position="5"/>
        <end position="120"/>
    </location>
</feature>
<dbReference type="EMBL" id="FNEE01000001">
    <property type="protein sequence ID" value="SDI10987.1"/>
    <property type="molecule type" value="Genomic_DNA"/>
</dbReference>
<gene>
    <name evidence="2" type="ORF">SAMN05428953_101188</name>
</gene>
<evidence type="ECO:0000313" key="3">
    <source>
        <dbReference type="Proteomes" id="UP000198894"/>
    </source>
</evidence>
<dbReference type="RefSeq" id="WP_091590041.1">
    <property type="nucleotide sequence ID" value="NZ_FNEE01000001.1"/>
</dbReference>
<dbReference type="InterPro" id="IPR001173">
    <property type="entry name" value="Glyco_trans_2-like"/>
</dbReference>
<sequence length="301" mass="33548">MKLVVIIATLGRGSQLCRLLSHLQRQTQPPDEVVVSAPDATHVELPETSCFPVSLVFGKKGSCVQRNSALDHTSGRFDVVTFFDDDFVPADDYLERVTRAFEEHDDWAVVMGRVVKDGAVNAGLDWHDAMLALHQSEQEPPPQPEVVDHLGAYGCNMSIRAARIGKLRFDERLVLYGWQEDIDFSSQLRSCGRVVAVNTIRGIHLGIKTGRVSGERFGYSQIVNPVYLIKKGTMPATFALPLMARNVAANLVRSVRPESYIDRRGRLRGNILAMLHVLTGRIEPEYVLDMGRIRHPGDPHS</sequence>
<evidence type="ECO:0000313" key="2">
    <source>
        <dbReference type="EMBL" id="SDI10987.1"/>
    </source>
</evidence>